<organism evidence="15 16">
    <name type="scientific">Leptobrachium leishanense</name>
    <name type="common">Leishan spiny toad</name>
    <dbReference type="NCBI Taxonomy" id="445787"/>
    <lineage>
        <taxon>Eukaryota</taxon>
        <taxon>Metazoa</taxon>
        <taxon>Chordata</taxon>
        <taxon>Craniata</taxon>
        <taxon>Vertebrata</taxon>
        <taxon>Euteleostomi</taxon>
        <taxon>Amphibia</taxon>
        <taxon>Batrachia</taxon>
        <taxon>Anura</taxon>
        <taxon>Pelobatoidea</taxon>
        <taxon>Megophryidae</taxon>
        <taxon>Leptobrachium</taxon>
    </lineage>
</organism>
<accession>A0A8C5QSN2</accession>
<comment type="similarity">
    <text evidence="11">Belongs to the LRRCC1 family.</text>
</comment>
<dbReference type="GO" id="GO:0005813">
    <property type="term" value="C:centrosome"/>
    <property type="evidence" value="ECO:0007669"/>
    <property type="project" value="TreeGrafter"/>
</dbReference>
<evidence type="ECO:0000256" key="2">
    <source>
        <dbReference type="ARBA" id="ARBA00022490"/>
    </source>
</evidence>
<comment type="function">
    <text evidence="10">Required for the organization of the mitotic spindle. Maintains the structural integrity of centrosomes during mitosis.</text>
</comment>
<dbReference type="GO" id="GO:0051301">
    <property type="term" value="P:cell division"/>
    <property type="evidence" value="ECO:0007669"/>
    <property type="project" value="UniProtKB-KW"/>
</dbReference>
<evidence type="ECO:0000256" key="3">
    <source>
        <dbReference type="ARBA" id="ARBA00022614"/>
    </source>
</evidence>
<evidence type="ECO:0000256" key="14">
    <source>
        <dbReference type="SAM" id="MobiDB-lite"/>
    </source>
</evidence>
<dbReference type="OrthoDB" id="7451790at2759"/>
<evidence type="ECO:0000256" key="9">
    <source>
        <dbReference type="ARBA" id="ARBA00023306"/>
    </source>
</evidence>
<evidence type="ECO:0000313" key="15">
    <source>
        <dbReference type="Ensembl" id="ENSLLEP00000040978.1"/>
    </source>
</evidence>
<dbReference type="AlphaFoldDB" id="A0A8C5QSN2"/>
<evidence type="ECO:0000256" key="13">
    <source>
        <dbReference type="SAM" id="Coils"/>
    </source>
</evidence>
<feature type="compositionally biased region" description="Basic residues" evidence="14">
    <location>
        <begin position="346"/>
        <end position="355"/>
    </location>
</feature>
<keyword evidence="3" id="KW-0433">Leucine-rich repeat</keyword>
<reference evidence="15" key="1">
    <citation type="submission" date="2025-08" db="UniProtKB">
        <authorList>
            <consortium name="Ensembl"/>
        </authorList>
    </citation>
    <scope>IDENTIFICATION</scope>
</reference>
<dbReference type="PROSITE" id="PS51450">
    <property type="entry name" value="LRR"/>
    <property type="match status" value="5"/>
</dbReference>
<dbReference type="SUPFAM" id="SSF52058">
    <property type="entry name" value="L domain-like"/>
    <property type="match status" value="1"/>
</dbReference>
<feature type="region of interest" description="Disordered" evidence="14">
    <location>
        <begin position="246"/>
        <end position="273"/>
    </location>
</feature>
<evidence type="ECO:0000256" key="5">
    <source>
        <dbReference type="ARBA" id="ARBA00022737"/>
    </source>
</evidence>
<feature type="coiled-coil region" evidence="13">
    <location>
        <begin position="793"/>
        <end position="950"/>
    </location>
</feature>
<evidence type="ECO:0000313" key="16">
    <source>
        <dbReference type="Proteomes" id="UP000694569"/>
    </source>
</evidence>
<evidence type="ECO:0000256" key="10">
    <source>
        <dbReference type="ARBA" id="ARBA00054059"/>
    </source>
</evidence>
<feature type="compositionally biased region" description="Basic and acidic residues" evidence="14">
    <location>
        <begin position="262"/>
        <end position="273"/>
    </location>
</feature>
<dbReference type="FunFam" id="3.80.10.10:FF:000171">
    <property type="entry name" value="Leucine rich repeat and coiled-coil centrosomal protein 1"/>
    <property type="match status" value="1"/>
</dbReference>
<keyword evidence="2" id="KW-0963">Cytoplasm</keyword>
<dbReference type="Gene3D" id="3.80.10.10">
    <property type="entry name" value="Ribonuclease Inhibitor"/>
    <property type="match status" value="2"/>
</dbReference>
<dbReference type="GO" id="GO:0005737">
    <property type="term" value="C:cytoplasm"/>
    <property type="evidence" value="ECO:0007669"/>
    <property type="project" value="TreeGrafter"/>
</dbReference>
<dbReference type="InterPro" id="IPR001611">
    <property type="entry name" value="Leu-rich_rpt"/>
</dbReference>
<dbReference type="Proteomes" id="UP000694569">
    <property type="component" value="Unplaced"/>
</dbReference>
<dbReference type="GO" id="GO:0005814">
    <property type="term" value="C:centriole"/>
    <property type="evidence" value="ECO:0007669"/>
    <property type="project" value="UniProtKB-SubCell"/>
</dbReference>
<evidence type="ECO:0000256" key="11">
    <source>
        <dbReference type="ARBA" id="ARBA00061329"/>
    </source>
</evidence>
<evidence type="ECO:0000256" key="12">
    <source>
        <dbReference type="ARBA" id="ARBA00067351"/>
    </source>
</evidence>
<dbReference type="InterPro" id="IPR025875">
    <property type="entry name" value="Leu-rich_rpt_4"/>
</dbReference>
<proteinExistence type="inferred from homology"/>
<keyword evidence="4" id="KW-0132">Cell division</keyword>
<dbReference type="GeneTree" id="ENSGT00940000157414"/>
<dbReference type="Pfam" id="PF12799">
    <property type="entry name" value="LRR_4"/>
    <property type="match status" value="2"/>
</dbReference>
<name>A0A8C5QSN2_9ANUR</name>
<keyword evidence="7 13" id="KW-0175">Coiled coil</keyword>
<feature type="coiled-coil region" evidence="13">
    <location>
        <begin position="988"/>
        <end position="1040"/>
    </location>
</feature>
<dbReference type="SMART" id="SM00369">
    <property type="entry name" value="LRR_TYP"/>
    <property type="match status" value="3"/>
</dbReference>
<keyword evidence="6" id="KW-0498">Mitosis</keyword>
<comment type="subcellular location">
    <subcellularLocation>
        <location evidence="1">Cytoplasm</location>
        <location evidence="1">Cytoskeleton</location>
        <location evidence="1">Microtubule organizing center</location>
        <location evidence="1">Centrosome</location>
        <location evidence="1">Centriole</location>
    </subcellularLocation>
</comment>
<evidence type="ECO:0000256" key="8">
    <source>
        <dbReference type="ARBA" id="ARBA00023212"/>
    </source>
</evidence>
<dbReference type="PANTHER" id="PTHR15454:SF34">
    <property type="entry name" value="LEUCINE-RICH REPEAT AND COILED-COIL DOMAIN-CONTAINING PROTEIN 1"/>
    <property type="match status" value="1"/>
</dbReference>
<dbReference type="PANTHER" id="PTHR15454">
    <property type="entry name" value="NISCHARIN RELATED"/>
    <property type="match status" value="1"/>
</dbReference>
<keyword evidence="8" id="KW-0206">Cytoskeleton</keyword>
<feature type="region of interest" description="Disordered" evidence="14">
    <location>
        <begin position="404"/>
        <end position="428"/>
    </location>
</feature>
<dbReference type="InterPro" id="IPR032675">
    <property type="entry name" value="LRR_dom_sf"/>
</dbReference>
<keyword evidence="9" id="KW-0131">Cell cycle</keyword>
<dbReference type="Ensembl" id="ENSLLET00000042634.1">
    <property type="protein sequence ID" value="ENSLLEP00000040978.1"/>
    <property type="gene ID" value="ENSLLEG00000026079.1"/>
</dbReference>
<keyword evidence="5" id="KW-0677">Repeat</keyword>
<dbReference type="FunFam" id="3.80.10.10:FF:000148">
    <property type="entry name" value="Leucine rich repeat and coiled-coil centrosomal protein 1"/>
    <property type="match status" value="1"/>
</dbReference>
<evidence type="ECO:0000256" key="1">
    <source>
        <dbReference type="ARBA" id="ARBA00004114"/>
    </source>
</evidence>
<protein>
    <recommendedName>
        <fullName evidence="12">Leucine-rich repeat and coiled-coil domain-containing protein 1</fullName>
    </recommendedName>
</protein>
<evidence type="ECO:0000256" key="4">
    <source>
        <dbReference type="ARBA" id="ARBA00022618"/>
    </source>
</evidence>
<evidence type="ECO:0000256" key="6">
    <source>
        <dbReference type="ARBA" id="ARBA00022776"/>
    </source>
</evidence>
<evidence type="ECO:0000256" key="7">
    <source>
        <dbReference type="ARBA" id="ARBA00023054"/>
    </source>
</evidence>
<sequence>MAGGREPESRELSLMDKHVSSLLEVSLNAHLLSINLHCNQISKIEGLEHLRNLRHLDLSSNRITSIQGLDLLTCLRSLNLSCNRLTKIEGLEGLRSLRELNLSYNRIHDLAGLIPLHGQTGNLSHLYLHSNCINDIDEVMRCIVGLQSLLYLTFQQTGKGNPVCNRTGYREILFEVLPHLSTLDGINQKGEPMFGHQGSLIDSPNLEFLEYMSAFENGSKDLKDSVNVSVITPRIDQVLSHYRRHPASSVPDYQGPGLDITPSEKEGALHKDTNSTLRELRIKKLEDQIAGLLEKASTSKAENPVRIMIAKRDTDLTTESDGDSGKEIPSSSDRASCPTPANNKKTPVHKHLKPSKAKISNRLVKLVTKVNAPGKPKIVSHSRKAGIQSSISSDIMDTDSTEQLPAKTRVPQRSQKSKIVPTTPNHTEESTYRALIQELDQERERRWKAEQTVIKLTENLKEVQRQTKEEKDINSMAVYTTDRIKELLLKEKNANINLQGFIQRLKEENESLTNDLETYTSKEENYKTELKNMKDTLSKLESQTEQQQALEIKQIQEAERKASASQREVDLLRVSVRQQKGKVQQLHELLTAREEAYRKELASRVALHGPEFQDTVAKEVSKQEHCHSQQINEFQEKINALTQQYTALEDEFRAALIIEARRFKEVKDAFDHLAAELSEHKEALNCCQRKEKQLASLNQELTTMVKEQKARIAEITKAKQETTNELKSKIRTLEIVADEEKRKTVQIELLKQEKSKLISQLTAQESLIDGLKAERKIWGQELTQQGVSLAQDRGRLDAKIESLSSEIETLKKQNQRDNDALKIKAKVVDDQTETIRKLKEGLQERDERIRKLREENLRLEKALEEHGHEKTAQLEELKAKLHRQIERKEEAKLLLEEREAELEDMKKAYSAMNTKWQDKAELLNQLEMQVRQMKANFDAKEKKLIEERNKSLQTQKTLTEKLRSVDDAFRQQLELVVAAHQAECIKIASDKQREIEAAQERVYQVEEEMRQLLQETARTKRTTEEKIKRLTKALSDIQHDF</sequence>
<dbReference type="SMART" id="SM00365">
    <property type="entry name" value="LRR_SD22"/>
    <property type="match status" value="4"/>
</dbReference>
<keyword evidence="16" id="KW-1185">Reference proteome</keyword>
<feature type="coiled-coil region" evidence="13">
    <location>
        <begin position="680"/>
        <end position="767"/>
    </location>
</feature>
<gene>
    <name evidence="15" type="primary">LRRCC1</name>
</gene>
<reference evidence="15" key="2">
    <citation type="submission" date="2025-09" db="UniProtKB">
        <authorList>
            <consortium name="Ensembl"/>
        </authorList>
    </citation>
    <scope>IDENTIFICATION</scope>
</reference>
<dbReference type="PRINTS" id="PR00019">
    <property type="entry name" value="LEURICHRPT"/>
</dbReference>
<feature type="compositionally biased region" description="Polar residues" evidence="14">
    <location>
        <begin position="329"/>
        <end position="345"/>
    </location>
</feature>
<feature type="region of interest" description="Disordered" evidence="14">
    <location>
        <begin position="311"/>
        <end position="355"/>
    </location>
</feature>
<dbReference type="InterPro" id="IPR003591">
    <property type="entry name" value="Leu-rich_rpt_typical-subtyp"/>
</dbReference>